<accession>A0ABU4U1R1</accession>
<keyword evidence="3" id="KW-1185">Reference proteome</keyword>
<dbReference type="Proteomes" id="UP001271792">
    <property type="component" value="Unassembled WGS sequence"/>
</dbReference>
<dbReference type="Pfam" id="PF12770">
    <property type="entry name" value="CHAT"/>
    <property type="match status" value="1"/>
</dbReference>
<dbReference type="RefSeq" id="WP_319988276.1">
    <property type="nucleotide sequence ID" value="NZ_JAXAVV010000021.1"/>
</dbReference>
<dbReference type="InterPro" id="IPR024983">
    <property type="entry name" value="CHAT_dom"/>
</dbReference>
<reference evidence="2 3" key="2">
    <citation type="submission" date="2023-11" db="EMBL/GenBank/DDBJ databases">
        <authorList>
            <person name="Lara A.C."/>
            <person name="Chronakova A."/>
        </authorList>
    </citation>
    <scope>NUCLEOTIDE SEQUENCE [LARGE SCALE GENOMIC DNA]</scope>
    <source>
        <strain evidence="2 3">BCCO 10_0798</strain>
    </source>
</reference>
<name>A0ABU4U1R1_9PSEU</name>
<dbReference type="Pfam" id="PF13424">
    <property type="entry name" value="TPR_12"/>
    <property type="match status" value="1"/>
</dbReference>
<evidence type="ECO:0000259" key="1">
    <source>
        <dbReference type="Pfam" id="PF12770"/>
    </source>
</evidence>
<proteinExistence type="predicted"/>
<dbReference type="SUPFAM" id="SSF48452">
    <property type="entry name" value="TPR-like"/>
    <property type="match status" value="1"/>
</dbReference>
<sequence length="824" mass="89960">MDQATIDRVLRMREIGSGFTNTGRPAAGARKLRAALKILGWPGDGQPRWLTGRVLLSLGFAEAEQGDTEAGLRLLNEAENMVAPEHRGILLQNRATVLQRAGRLDEALPLFDAAIPLLAGTHDDFTLATALLNRATLRLGIGQVRLAREDLRRCRDISDANQYHLLIAKVDHDLGYCHLLSGDIPLALRTLDAAARRYRVHGPDYLPVVLMDKARTLLAAGLAGEADRELDIVFQLFHRDRFSVDYAWAELTRAQAALAVGNHHDARIWSHRAARRFRRHGDAAWAALAELTTVRAELMNSKRPAALAPRASRLAGRLHSLGLRYDGDTAELLSVRALLAAKQAGAAVTAAARIARPSAEAPLETRLLRQLVQAELHRAQGRRDTAFTHLRHGLKTLDLHRRRFGSVELRAGVSLLGAELACTGLDLALHKGSPRLVFDWSERCRAQAFRARPVQPPADQVTREIVAELRQLSRVNQRARVAQLERLLREHSWQQDGHAESTGDPASLRLVHDELSGTMVSFINRGNRLFALVLRNGDTRLTELGDVRDVTETVLRLISDLDALSGWHLPTDVKAVLRASADWHLTQLQRILLTPLRELPGDRLVIIPSTGLSAIPWGLLPELRGRAVSVAPSASVWAAARHTRRTGCNAGELLVAGPSLFHAEAEVTELARIYPRSTRLTGSEATVEATLRELEGVGIAHLAAHGHHEPDNVLFSRLDLVDGPLLAYDLQGLANAPKHVVLSACDVGRVQVRAGDEILGLTAAMLYIGSSTVVSSVARIADDVMVTVMKEYHNAIVAGTEPAQALALASEREPLVPLVCFGAG</sequence>
<protein>
    <submittedName>
        <fullName evidence="2">CHAT domain-containing tetratricopeptide repeat protein</fullName>
    </submittedName>
</protein>
<feature type="domain" description="CHAT" evidence="1">
    <location>
        <begin position="585"/>
        <end position="809"/>
    </location>
</feature>
<dbReference type="Gene3D" id="1.25.40.10">
    <property type="entry name" value="Tetratricopeptide repeat domain"/>
    <property type="match status" value="1"/>
</dbReference>
<dbReference type="InterPro" id="IPR011990">
    <property type="entry name" value="TPR-like_helical_dom_sf"/>
</dbReference>
<reference evidence="2 3" key="1">
    <citation type="submission" date="2023-11" db="EMBL/GenBank/DDBJ databases">
        <title>Lentzea sokolovensis, sp. nov., Lentzea kristufkii, sp. nov., and Lentzea miocenensis, sp. nov., rare actinobacteria from Sokolov Coal Basin, Miocene lacustrine sediment, Czech Republic.</title>
        <authorList>
            <person name="Lara A."/>
            <person name="Kotroba L."/>
            <person name="Nouioui I."/>
            <person name="Neumann-Schaal M."/>
            <person name="Mast Y."/>
            <person name="Chronakova A."/>
        </authorList>
    </citation>
    <scope>NUCLEOTIDE SEQUENCE [LARGE SCALE GENOMIC DNA]</scope>
    <source>
        <strain evidence="2 3">BCCO 10_0798</strain>
    </source>
</reference>
<dbReference type="EMBL" id="JAXAVV010000021">
    <property type="protein sequence ID" value="MDX8054485.1"/>
    <property type="molecule type" value="Genomic_DNA"/>
</dbReference>
<gene>
    <name evidence="2" type="ORF">SK571_34385</name>
</gene>
<comment type="caution">
    <text evidence="2">The sequence shown here is derived from an EMBL/GenBank/DDBJ whole genome shotgun (WGS) entry which is preliminary data.</text>
</comment>
<evidence type="ECO:0000313" key="3">
    <source>
        <dbReference type="Proteomes" id="UP001271792"/>
    </source>
</evidence>
<evidence type="ECO:0000313" key="2">
    <source>
        <dbReference type="EMBL" id="MDX8054485.1"/>
    </source>
</evidence>
<organism evidence="2 3">
    <name type="scientific">Lentzea kristufekii</name>
    <dbReference type="NCBI Taxonomy" id="3095430"/>
    <lineage>
        <taxon>Bacteria</taxon>
        <taxon>Bacillati</taxon>
        <taxon>Actinomycetota</taxon>
        <taxon>Actinomycetes</taxon>
        <taxon>Pseudonocardiales</taxon>
        <taxon>Pseudonocardiaceae</taxon>
        <taxon>Lentzea</taxon>
    </lineage>
</organism>